<proteinExistence type="inferred from homology"/>
<dbReference type="HOGENOM" id="CLU_000022_59_10_2"/>
<reference evidence="7 8" key="1">
    <citation type="journal article" date="2010" name="Stand. Genomic Sci.">
        <title>Complete genome sequence of Archaeoglobus profundus type strain (AV18).</title>
        <authorList>
            <person name="von Jan M."/>
            <person name="Lapidus A."/>
            <person name="Del Rio T.G."/>
            <person name="Copeland A."/>
            <person name="Tice H."/>
            <person name="Cheng J.F."/>
            <person name="Lucas S."/>
            <person name="Chen F."/>
            <person name="Nolan M."/>
            <person name="Goodwin L."/>
            <person name="Han C."/>
            <person name="Pitluck S."/>
            <person name="Liolios K."/>
            <person name="Ivanova N."/>
            <person name="Mavromatis K."/>
            <person name="Ovchinnikova G."/>
            <person name="Chertkov O."/>
            <person name="Pati A."/>
            <person name="Chen A."/>
            <person name="Palaniappan K."/>
            <person name="Land M."/>
            <person name="Hauser L."/>
            <person name="Chang Y.J."/>
            <person name="Jeffries C.D."/>
            <person name="Saunders E."/>
            <person name="Brettin T."/>
            <person name="Detter J.C."/>
            <person name="Chain P."/>
            <person name="Eichinger K."/>
            <person name="Huber H."/>
            <person name="Spring S."/>
            <person name="Rohde M."/>
            <person name="Goker M."/>
            <person name="Wirth R."/>
            <person name="Woyke T."/>
            <person name="Bristow J."/>
            <person name="Eisen J.A."/>
            <person name="Markowitz V."/>
            <person name="Hugenholtz P."/>
            <person name="Kyrpides N.C."/>
            <person name="Klenk H.P."/>
        </authorList>
    </citation>
    <scope>NUCLEOTIDE SEQUENCE [LARGE SCALE GENOMIC DNA]</scope>
    <source>
        <strain evidence="8">DSM 5631 / JCM 9629 / NBRC 100127 / Av18</strain>
    </source>
</reference>
<dbReference type="PANTHER" id="PTHR43605">
    <property type="entry name" value="ACYL-COENZYME A SYNTHETASE"/>
    <property type="match status" value="1"/>
</dbReference>
<keyword evidence="8" id="KW-1185">Reference proteome</keyword>
<dbReference type="InterPro" id="IPR042099">
    <property type="entry name" value="ANL_N_sf"/>
</dbReference>
<dbReference type="Pfam" id="PF13193">
    <property type="entry name" value="AMP-binding_C"/>
    <property type="match status" value="1"/>
</dbReference>
<feature type="domain" description="AMP-dependent synthetase/ligase" evidence="5">
    <location>
        <begin position="50"/>
        <end position="418"/>
    </location>
</feature>
<name>D2RDA6_ARCPA</name>
<dbReference type="GO" id="GO:0005524">
    <property type="term" value="F:ATP binding"/>
    <property type="evidence" value="ECO:0007669"/>
    <property type="project" value="UniProtKB-KW"/>
</dbReference>
<evidence type="ECO:0000313" key="7">
    <source>
        <dbReference type="EMBL" id="ADB58100.1"/>
    </source>
</evidence>
<dbReference type="OrthoDB" id="193284at2157"/>
<dbReference type="EMBL" id="CP001857">
    <property type="protein sequence ID" value="ADB58100.1"/>
    <property type="molecule type" value="Genomic_DNA"/>
</dbReference>
<dbReference type="GeneID" id="8739715"/>
<evidence type="ECO:0000259" key="6">
    <source>
        <dbReference type="Pfam" id="PF13193"/>
    </source>
</evidence>
<dbReference type="RefSeq" id="WP_012940436.1">
    <property type="nucleotide sequence ID" value="NC_013741.1"/>
</dbReference>
<accession>D2RDA6</accession>
<protein>
    <submittedName>
        <fullName evidence="7">AMP-dependent synthetase and ligase</fullName>
    </submittedName>
</protein>
<sequence length="578" mass="66133">MKRLFEEFIEISELDDIDKERKLKDFFSRLNGKKIEEFNWADEVFEGIHVKNNGDKTALHWVDLDTGEEKKFTYSGFAKISNGIVRFLRENGIEKGEFFHFMLPLIPEVWFSHYVAVKGGFIGVPHANILRERDLEYRFKVAKPSAIIADESSAEVVDEALKMAKVEPKVKIIVGDREGWEPFDSIEPKNCEGAKTKADDPIFCFFTSGTTGLPKGVIHTATSYPVGHLSTAYIINVKPDDIHNNLSAAGWGKFAWSSFFSPFIVGATVLGLHFTRFKPEKYLEAIDSYGVNTFCAPPTAWRMFMLVDVKSKGLKFENLREVVSAGEPLNPEIFNWWKDLTGIEIRDFYGQTESTAMIGNPPWFKGRIVPGSFGVPTYMYDIVLLDDDLNEITQPKVVGHIAVRLSRWRPIGLFKGYFGNAREDAFVGDYYLTGDKAYFDERGYWWFVARADDIIKTSDYRVGPFEVESVLLEHPAVAEAAVVGSPDPIRWQIVKAFVVLKPEYKPSRELALELFKHCKNILAKFKIPRIIEFVDSLPKTISGKIKRKELRIMEEERKKRGERGEHEYFYSEFPELKG</sequence>
<comment type="similarity">
    <text evidence="1">Belongs to the ATP-dependent AMP-binding enzyme family.</text>
</comment>
<evidence type="ECO:0000256" key="3">
    <source>
        <dbReference type="ARBA" id="ARBA00022741"/>
    </source>
</evidence>
<dbReference type="SUPFAM" id="SSF56801">
    <property type="entry name" value="Acetyl-CoA synthetase-like"/>
    <property type="match status" value="1"/>
</dbReference>
<keyword evidence="2 7" id="KW-0436">Ligase</keyword>
<dbReference type="GO" id="GO:0004321">
    <property type="term" value="F:fatty-acyl-CoA synthase activity"/>
    <property type="evidence" value="ECO:0007669"/>
    <property type="project" value="TreeGrafter"/>
</dbReference>
<dbReference type="KEGG" id="apo:Arcpr_1040"/>
<evidence type="ECO:0000256" key="1">
    <source>
        <dbReference type="ARBA" id="ARBA00006432"/>
    </source>
</evidence>
<dbReference type="eggNOG" id="arCOG04201">
    <property type="taxonomic scope" value="Archaea"/>
</dbReference>
<dbReference type="GO" id="GO:0006633">
    <property type="term" value="P:fatty acid biosynthetic process"/>
    <property type="evidence" value="ECO:0007669"/>
    <property type="project" value="TreeGrafter"/>
</dbReference>
<dbReference type="GO" id="GO:0015645">
    <property type="term" value="F:fatty acid ligase activity"/>
    <property type="evidence" value="ECO:0007669"/>
    <property type="project" value="TreeGrafter"/>
</dbReference>
<dbReference type="Gene3D" id="3.40.50.12780">
    <property type="entry name" value="N-terminal domain of ligase-like"/>
    <property type="match status" value="1"/>
</dbReference>
<evidence type="ECO:0000256" key="4">
    <source>
        <dbReference type="ARBA" id="ARBA00022840"/>
    </source>
</evidence>
<dbReference type="Proteomes" id="UP000001901">
    <property type="component" value="Chromosome"/>
</dbReference>
<dbReference type="InterPro" id="IPR045851">
    <property type="entry name" value="AMP-bd_C_sf"/>
</dbReference>
<feature type="domain" description="AMP-binding enzyme C-terminal" evidence="6">
    <location>
        <begin position="466"/>
        <end position="544"/>
    </location>
</feature>
<evidence type="ECO:0000259" key="5">
    <source>
        <dbReference type="Pfam" id="PF00501"/>
    </source>
</evidence>
<keyword evidence="4" id="KW-0067">ATP-binding</keyword>
<dbReference type="InterPro" id="IPR000873">
    <property type="entry name" value="AMP-dep_synth/lig_dom"/>
</dbReference>
<dbReference type="Pfam" id="PF00501">
    <property type="entry name" value="AMP-binding"/>
    <property type="match status" value="1"/>
</dbReference>
<evidence type="ECO:0000256" key="2">
    <source>
        <dbReference type="ARBA" id="ARBA00022598"/>
    </source>
</evidence>
<keyword evidence="3" id="KW-0547">Nucleotide-binding</keyword>
<dbReference type="AlphaFoldDB" id="D2RDA6"/>
<organism evidence="7 8">
    <name type="scientific">Archaeoglobus profundus (strain DSM 5631 / JCM 9629 / NBRC 100127 / Av18)</name>
    <dbReference type="NCBI Taxonomy" id="572546"/>
    <lineage>
        <taxon>Archaea</taxon>
        <taxon>Methanobacteriati</taxon>
        <taxon>Methanobacteriota</taxon>
        <taxon>Archaeoglobi</taxon>
        <taxon>Archaeoglobales</taxon>
        <taxon>Archaeoglobaceae</taxon>
        <taxon>Archaeoglobus</taxon>
    </lineage>
</organism>
<dbReference type="GO" id="GO:0006637">
    <property type="term" value="P:acyl-CoA metabolic process"/>
    <property type="evidence" value="ECO:0007669"/>
    <property type="project" value="TreeGrafter"/>
</dbReference>
<evidence type="ECO:0000313" key="8">
    <source>
        <dbReference type="Proteomes" id="UP000001901"/>
    </source>
</evidence>
<gene>
    <name evidence="7" type="ordered locus">Arcpr_1040</name>
</gene>
<dbReference type="InterPro" id="IPR051087">
    <property type="entry name" value="Mitochondrial_ACSM"/>
</dbReference>
<dbReference type="FunFam" id="3.30.300.30:FF:000005">
    <property type="entry name" value="Acyl-coenzyme A synthetase ACSM5, mitochondrial"/>
    <property type="match status" value="1"/>
</dbReference>
<dbReference type="InterPro" id="IPR025110">
    <property type="entry name" value="AMP-bd_C"/>
</dbReference>
<dbReference type="Gene3D" id="3.30.300.30">
    <property type="match status" value="1"/>
</dbReference>
<dbReference type="PaxDb" id="572546-Arcpr_1040"/>
<dbReference type="STRING" id="572546.Arcpr_1040"/>
<dbReference type="PANTHER" id="PTHR43605:SF10">
    <property type="entry name" value="ACYL-COA SYNTHETASE MEDIUM CHAIN FAMILY MEMBER 3"/>
    <property type="match status" value="1"/>
</dbReference>
<dbReference type="GO" id="GO:0016405">
    <property type="term" value="F:CoA-ligase activity"/>
    <property type="evidence" value="ECO:0007669"/>
    <property type="project" value="UniProtKB-ARBA"/>
</dbReference>